<keyword evidence="1" id="KW-0812">Transmembrane</keyword>
<feature type="transmembrane region" description="Helical" evidence="1">
    <location>
        <begin position="319"/>
        <end position="336"/>
    </location>
</feature>
<dbReference type="InterPro" id="IPR052701">
    <property type="entry name" value="GAG_Ulvan_Degrading_Sulfatases"/>
</dbReference>
<dbReference type="PROSITE" id="PS51820">
    <property type="entry name" value="PA14"/>
    <property type="match status" value="1"/>
</dbReference>
<protein>
    <recommendedName>
        <fullName evidence="2">PA14 domain-containing protein</fullName>
    </recommendedName>
</protein>
<dbReference type="InterPro" id="IPR011658">
    <property type="entry name" value="PA14_dom"/>
</dbReference>
<feature type="transmembrane region" description="Helical" evidence="1">
    <location>
        <begin position="656"/>
        <end position="673"/>
    </location>
</feature>
<keyword evidence="4" id="KW-1185">Reference proteome</keyword>
<dbReference type="SUPFAM" id="SSF53649">
    <property type="entry name" value="Alkaline phosphatase-like"/>
    <property type="match status" value="1"/>
</dbReference>
<dbReference type="eggNOG" id="COG3119">
    <property type="taxonomic scope" value="Bacteria"/>
</dbReference>
<feature type="transmembrane region" description="Helical" evidence="1">
    <location>
        <begin position="617"/>
        <end position="635"/>
    </location>
</feature>
<evidence type="ECO:0000313" key="3">
    <source>
        <dbReference type="EMBL" id="GAK58465.1"/>
    </source>
</evidence>
<feature type="transmembrane region" description="Helical" evidence="1">
    <location>
        <begin position="188"/>
        <end position="209"/>
    </location>
</feature>
<dbReference type="CDD" id="cd16148">
    <property type="entry name" value="sulfatase_like"/>
    <property type="match status" value="1"/>
</dbReference>
<proteinExistence type="predicted"/>
<dbReference type="STRING" id="1499967.U27_05439"/>
<name>A0A081C1L0_VECG1</name>
<feature type="transmembrane region" description="Helical" evidence="1">
    <location>
        <begin position="430"/>
        <end position="448"/>
    </location>
</feature>
<dbReference type="Pfam" id="PF07691">
    <property type="entry name" value="PA14"/>
    <property type="match status" value="1"/>
</dbReference>
<feature type="transmembrane region" description="Helical" evidence="1">
    <location>
        <begin position="364"/>
        <end position="386"/>
    </location>
</feature>
<dbReference type="EMBL" id="DF820467">
    <property type="protein sequence ID" value="GAK58465.1"/>
    <property type="molecule type" value="Genomic_DNA"/>
</dbReference>
<evidence type="ECO:0000259" key="2">
    <source>
        <dbReference type="PROSITE" id="PS51820"/>
    </source>
</evidence>
<feature type="domain" description="PA14" evidence="2">
    <location>
        <begin position="32"/>
        <end position="168"/>
    </location>
</feature>
<dbReference type="InterPro" id="IPR006976">
    <property type="entry name" value="VanZ-like"/>
</dbReference>
<feature type="transmembrane region" description="Helical" evidence="1">
    <location>
        <begin position="256"/>
        <end position="277"/>
    </location>
</feature>
<gene>
    <name evidence="3" type="ORF">U27_05439</name>
</gene>
<dbReference type="PANTHER" id="PTHR43751">
    <property type="entry name" value="SULFATASE"/>
    <property type="match status" value="1"/>
</dbReference>
<organism evidence="3">
    <name type="scientific">Vecturithrix granuli</name>
    <dbReference type="NCBI Taxonomy" id="1499967"/>
    <lineage>
        <taxon>Bacteria</taxon>
        <taxon>Candidatus Moduliflexota</taxon>
        <taxon>Candidatus Vecturitrichia</taxon>
        <taxon>Candidatus Vecturitrichales</taxon>
        <taxon>Candidatus Vecturitrichaceae</taxon>
        <taxon>Candidatus Vecturithrix</taxon>
    </lineage>
</organism>
<dbReference type="Proteomes" id="UP000030661">
    <property type="component" value="Unassembled WGS sequence"/>
</dbReference>
<dbReference type="Gene3D" id="3.90.182.10">
    <property type="entry name" value="Toxin - Anthrax Protective Antigen,domain 1"/>
    <property type="match status" value="1"/>
</dbReference>
<dbReference type="InterPro" id="IPR017850">
    <property type="entry name" value="Alkaline_phosphatase_core_sf"/>
</dbReference>
<evidence type="ECO:0000256" key="1">
    <source>
        <dbReference type="SAM" id="Phobius"/>
    </source>
</evidence>
<dbReference type="SUPFAM" id="SSF56988">
    <property type="entry name" value="Anthrax protective antigen"/>
    <property type="match status" value="1"/>
</dbReference>
<dbReference type="Pfam" id="PF04892">
    <property type="entry name" value="VanZ"/>
    <property type="match status" value="1"/>
</dbReference>
<dbReference type="InterPro" id="IPR000917">
    <property type="entry name" value="Sulfatase_N"/>
</dbReference>
<dbReference type="AlphaFoldDB" id="A0A081C1L0"/>
<dbReference type="Pfam" id="PF00884">
    <property type="entry name" value="Sulfatase"/>
    <property type="match status" value="1"/>
</dbReference>
<dbReference type="PANTHER" id="PTHR43751:SF3">
    <property type="entry name" value="SULFATASE N-TERMINAL DOMAIN-CONTAINING PROTEIN"/>
    <property type="match status" value="1"/>
</dbReference>
<feature type="transmembrane region" description="Helical" evidence="1">
    <location>
        <begin position="292"/>
        <end position="312"/>
    </location>
</feature>
<sequence>MNTRRSHIIHIFILIAYFLTLTEIIILALCRPDFHGVQGTYYANEQWQGDPGAVRLDQTISRDALRVFRDTQAQNQFSVEWKGYLHIPETGVYKFLTNSDDGSWLFIDDNLVVDNGGAHGLQKAEGKIHLIQGLHQIKVRYFQIGGYAILDLAWAQEPLPYTALDSKFLLPPDTSTPQFWMYQQARRLIPFFGVLWGILIVWIGVSTYLTLRQAENRRFERYMSSRSLFGTWLSQTMRSLCVEPVLFAVHHLKRPVVYRWLLVAVYSAIIFLTLSYARTLSSLMETRYGKDVFSQITSVTLTAAGIGVLAYFLTRKTHLLARLSIFALIAAVYGFILNPDLRNAVCAYLQTLGMNTHFLESLDIYPIVAAEKIHFLEYGLLGLLLCKTLSYQIKNKSAYLVALVIVYLVGMTDETLQWALPNRVGEYRDIWINVVSGALAILAVWLVIRPRVFQQPFQWAALRPLCYTLAAALLYTGLFLEAAHGFGSRIFMPDNGVELTSRFSEYDLLQLDKRLVQRQKRILAEDSSNNDLWTYSYEARRHHYLRDKYYNSLQYFESYCEQEILKTYFRAYLGKANLVFFDYEPESFNVFPHPDQHIFYTSAAQELAVMKFLQRRFWIITGISVAFLCFLATFLPGTRRSGTSAPRNIERLVLRPIFGMAVLFVIILSAFTGRKTSEFTHTNLLILTVDSCQPDYWGAYGYEKNTTPFFDSLAPDGMLFTNAIAPGSWTIPSLASLLTGLNPNVHGIEARGQLMDRRIPTLFEMLEQQGYIIGDASYILTEPSINSVFKKENISDEVALSEGRSEESYLLSWMQEHKEQPFFAWVHFHTSHLPYRAAPPYNQMFLEDVDPDVLQDQQIEFVRSNIIVRKGEVEFDPQRHTEAVRALYTQTLRQQDAKIGKVLQRLEELGLKENTLIVITADHGDELLEHGFVGHASTSWDASVYDDLINVPLLLYYPKVFPAGKRIDTQVRVIDILPTVLDALNIPLTAKIQGQSLLPLIRGDSDFHEEFAFSETTPCGYSCPKRLENHRRRSVRSNEWKLIANYNPDENDTRYELYHLAEDPGETKNVLDEYPEIVDQFKQEMQRWMDAPQQFAYHVEKTEEEHYLDVDVEVRPIVIFPKVGTVLSPDTYNQRVLVQWIGQENADYIIEYEVGTGGYHITGELEVVGTEQWFGPFPEDIWQALPLYNPWKFRVIPRKYPEYPSEWITFEMKNK</sequence>
<dbReference type="NCBIfam" id="NF037970">
    <property type="entry name" value="vanZ_1"/>
    <property type="match status" value="1"/>
</dbReference>
<evidence type="ECO:0000313" key="4">
    <source>
        <dbReference type="Proteomes" id="UP000030661"/>
    </source>
</evidence>
<dbReference type="InterPro" id="IPR037524">
    <property type="entry name" value="PA14/GLEYA"/>
</dbReference>
<accession>A0A081C1L0</accession>
<keyword evidence="1" id="KW-0472">Membrane</keyword>
<feature type="transmembrane region" description="Helical" evidence="1">
    <location>
        <begin position="398"/>
        <end position="418"/>
    </location>
</feature>
<feature type="transmembrane region" description="Helical" evidence="1">
    <location>
        <begin position="460"/>
        <end position="480"/>
    </location>
</feature>
<dbReference type="eggNOG" id="COG5652">
    <property type="taxonomic scope" value="Bacteria"/>
</dbReference>
<dbReference type="SMART" id="SM00758">
    <property type="entry name" value="PA14"/>
    <property type="match status" value="1"/>
</dbReference>
<keyword evidence="1" id="KW-1133">Transmembrane helix</keyword>
<dbReference type="HOGENOM" id="CLU_269248_0_0_0"/>
<dbReference type="Gene3D" id="3.30.1120.10">
    <property type="match status" value="1"/>
</dbReference>
<dbReference type="Gene3D" id="3.40.720.10">
    <property type="entry name" value="Alkaline Phosphatase, subunit A"/>
    <property type="match status" value="1"/>
</dbReference>
<feature type="transmembrane region" description="Helical" evidence="1">
    <location>
        <begin position="6"/>
        <end position="30"/>
    </location>
</feature>
<reference evidence="3" key="1">
    <citation type="journal article" date="2015" name="PeerJ">
        <title>First genomic representation of candidate bacterial phylum KSB3 points to enhanced environmental sensing as a trigger of wastewater bulking.</title>
        <authorList>
            <person name="Sekiguchi Y."/>
            <person name="Ohashi A."/>
            <person name="Parks D.H."/>
            <person name="Yamauchi T."/>
            <person name="Tyson G.W."/>
            <person name="Hugenholtz P."/>
        </authorList>
    </citation>
    <scope>NUCLEOTIDE SEQUENCE [LARGE SCALE GENOMIC DNA]</scope>
</reference>